<evidence type="ECO:0000259" key="2">
    <source>
        <dbReference type="PROSITE" id="PS51176"/>
    </source>
</evidence>
<dbReference type="PANTHER" id="PTHR21363:SF0">
    <property type="entry name" value="PREPHENATE DEHYDROGENASE [NADP(+)]"/>
    <property type="match status" value="1"/>
</dbReference>
<sequence>MQVRTRYTKTVYKKPSKGLKMRIQILGVGKFGSLIVRHFLQSGFEVYAWDIRFGSGASEEQAVLRSLGCHTSIAESPDIVLYAIFPEQVRTKYASLIETSREKPLEINVSSVQQSGINSLLPQANGEILSFHTLFGPQAITDDSSWKGKQMIVTVEPENDERAAAVIDSFTERGVQIIRMSPSEHDRRMLIHALAFLVGALVEEGIRGANLDLLTNSGEQMLGLLKFTGANSPDLKRHILGNPALKPVVPRLRRVLEELSAEHDW</sequence>
<dbReference type="InterPro" id="IPR036291">
    <property type="entry name" value="NAD(P)-bd_dom_sf"/>
</dbReference>
<dbReference type="Gene3D" id="3.40.50.720">
    <property type="entry name" value="NAD(P)-binding Rossmann-like Domain"/>
    <property type="match status" value="1"/>
</dbReference>
<evidence type="ECO:0000256" key="1">
    <source>
        <dbReference type="ARBA" id="ARBA00023002"/>
    </source>
</evidence>
<protein>
    <recommendedName>
        <fullName evidence="2">Prephenate/arogenate dehydrogenase domain-containing protein</fullName>
    </recommendedName>
</protein>
<proteinExistence type="predicted"/>
<dbReference type="Proteomes" id="UP000178121">
    <property type="component" value="Unassembled WGS sequence"/>
</dbReference>
<dbReference type="GO" id="GO:0006571">
    <property type="term" value="P:tyrosine biosynthetic process"/>
    <property type="evidence" value="ECO:0007669"/>
    <property type="project" value="InterPro"/>
</dbReference>
<dbReference type="GO" id="GO:0004665">
    <property type="term" value="F:prephenate dehydrogenase (NADP+) activity"/>
    <property type="evidence" value="ECO:0007669"/>
    <property type="project" value="InterPro"/>
</dbReference>
<dbReference type="EMBL" id="MHRI01000015">
    <property type="protein sequence ID" value="OHA21077.1"/>
    <property type="molecule type" value="Genomic_DNA"/>
</dbReference>
<reference evidence="3 4" key="1">
    <citation type="journal article" date="2016" name="Nat. Commun.">
        <title>Thousands of microbial genomes shed light on interconnected biogeochemical processes in an aquifer system.</title>
        <authorList>
            <person name="Anantharaman K."/>
            <person name="Brown C.T."/>
            <person name="Hug L.A."/>
            <person name="Sharon I."/>
            <person name="Castelle C.J."/>
            <person name="Probst A.J."/>
            <person name="Thomas B.C."/>
            <person name="Singh A."/>
            <person name="Wilkins M.J."/>
            <person name="Karaoz U."/>
            <person name="Brodie E.L."/>
            <person name="Williams K.H."/>
            <person name="Hubbard S.S."/>
            <person name="Banfield J.F."/>
        </authorList>
    </citation>
    <scope>NUCLEOTIDE SEQUENCE [LARGE SCALE GENOMIC DNA]</scope>
</reference>
<evidence type="ECO:0000313" key="4">
    <source>
        <dbReference type="Proteomes" id="UP000178121"/>
    </source>
</evidence>
<evidence type="ECO:0000313" key="3">
    <source>
        <dbReference type="EMBL" id="OHA21077.1"/>
    </source>
</evidence>
<gene>
    <name evidence="3" type="ORF">A2849_02080</name>
</gene>
<accession>A0A1G2MB14</accession>
<dbReference type="GO" id="GO:0070403">
    <property type="term" value="F:NAD+ binding"/>
    <property type="evidence" value="ECO:0007669"/>
    <property type="project" value="TreeGrafter"/>
</dbReference>
<dbReference type="InterPro" id="IPR003099">
    <property type="entry name" value="Prephen_DH"/>
</dbReference>
<dbReference type="SUPFAM" id="SSF51735">
    <property type="entry name" value="NAD(P)-binding Rossmann-fold domains"/>
    <property type="match status" value="1"/>
</dbReference>
<keyword evidence="1" id="KW-0560">Oxidoreductase</keyword>
<dbReference type="PROSITE" id="PS51176">
    <property type="entry name" value="PDH_ADH"/>
    <property type="match status" value="1"/>
</dbReference>
<dbReference type="AlphaFoldDB" id="A0A1G2MB14"/>
<dbReference type="InterPro" id="IPR050812">
    <property type="entry name" value="Preph/Arog_dehydrog"/>
</dbReference>
<dbReference type="PANTHER" id="PTHR21363">
    <property type="entry name" value="PREPHENATE DEHYDROGENASE"/>
    <property type="match status" value="1"/>
</dbReference>
<dbReference type="GO" id="GO:0008977">
    <property type="term" value="F:prephenate dehydrogenase (NAD+) activity"/>
    <property type="evidence" value="ECO:0007669"/>
    <property type="project" value="InterPro"/>
</dbReference>
<feature type="domain" description="Prephenate/arogenate dehydrogenase" evidence="2">
    <location>
        <begin position="21"/>
        <end position="265"/>
    </location>
</feature>
<comment type="caution">
    <text evidence="3">The sequence shown here is derived from an EMBL/GenBank/DDBJ whole genome shotgun (WGS) entry which is preliminary data.</text>
</comment>
<organism evidence="3 4">
    <name type="scientific">Candidatus Taylorbacteria bacterium RIFCSPHIGHO2_01_FULL_51_15</name>
    <dbReference type="NCBI Taxonomy" id="1802304"/>
    <lineage>
        <taxon>Bacteria</taxon>
        <taxon>Candidatus Tayloriibacteriota</taxon>
    </lineage>
</organism>
<name>A0A1G2MB14_9BACT</name>